<dbReference type="Gene3D" id="3.40.50.150">
    <property type="entry name" value="Vaccinia Virus protein VP39"/>
    <property type="match status" value="1"/>
</dbReference>
<gene>
    <name evidence="1" type="ORF">A1O9_09251</name>
</gene>
<proteinExistence type="predicted"/>
<keyword evidence="2" id="KW-1185">Reference proteome</keyword>
<dbReference type="PANTHER" id="PTHR43591:SF10">
    <property type="entry name" value="ABC TRANSMEMBRANE TYPE-1 DOMAIN-CONTAINING PROTEIN-RELATED"/>
    <property type="match status" value="1"/>
</dbReference>
<organism evidence="1 2">
    <name type="scientific">Exophiala aquamarina CBS 119918</name>
    <dbReference type="NCBI Taxonomy" id="1182545"/>
    <lineage>
        <taxon>Eukaryota</taxon>
        <taxon>Fungi</taxon>
        <taxon>Dikarya</taxon>
        <taxon>Ascomycota</taxon>
        <taxon>Pezizomycotina</taxon>
        <taxon>Eurotiomycetes</taxon>
        <taxon>Chaetothyriomycetidae</taxon>
        <taxon>Chaetothyriales</taxon>
        <taxon>Herpotrichiellaceae</taxon>
        <taxon>Exophiala</taxon>
    </lineage>
</organism>
<comment type="caution">
    <text evidence="1">The sequence shown here is derived from an EMBL/GenBank/DDBJ whole genome shotgun (WGS) entry which is preliminary data.</text>
</comment>
<dbReference type="OrthoDB" id="2013972at2759"/>
<dbReference type="PANTHER" id="PTHR43591">
    <property type="entry name" value="METHYLTRANSFERASE"/>
    <property type="match status" value="1"/>
</dbReference>
<dbReference type="EMBL" id="AMGV01000009">
    <property type="protein sequence ID" value="KEF54809.1"/>
    <property type="molecule type" value="Genomic_DNA"/>
</dbReference>
<dbReference type="VEuPathDB" id="FungiDB:A1O9_09251"/>
<dbReference type="GO" id="GO:0008168">
    <property type="term" value="F:methyltransferase activity"/>
    <property type="evidence" value="ECO:0007669"/>
    <property type="project" value="TreeGrafter"/>
</dbReference>
<name>A0A072P400_9EURO</name>
<dbReference type="Proteomes" id="UP000027920">
    <property type="component" value="Unassembled WGS sequence"/>
</dbReference>
<dbReference type="STRING" id="1182545.A0A072P400"/>
<reference evidence="1 2" key="1">
    <citation type="submission" date="2013-03" db="EMBL/GenBank/DDBJ databases">
        <title>The Genome Sequence of Exophiala aquamarina CBS 119918.</title>
        <authorList>
            <consortium name="The Broad Institute Genomics Platform"/>
            <person name="Cuomo C."/>
            <person name="de Hoog S."/>
            <person name="Gorbushina A."/>
            <person name="Walker B."/>
            <person name="Young S.K."/>
            <person name="Zeng Q."/>
            <person name="Gargeya S."/>
            <person name="Fitzgerald M."/>
            <person name="Haas B."/>
            <person name="Abouelleil A."/>
            <person name="Allen A.W."/>
            <person name="Alvarado L."/>
            <person name="Arachchi H.M."/>
            <person name="Berlin A.M."/>
            <person name="Chapman S.B."/>
            <person name="Gainer-Dewar J."/>
            <person name="Goldberg J."/>
            <person name="Griggs A."/>
            <person name="Gujja S."/>
            <person name="Hansen M."/>
            <person name="Howarth C."/>
            <person name="Imamovic A."/>
            <person name="Ireland A."/>
            <person name="Larimer J."/>
            <person name="McCowan C."/>
            <person name="Murphy C."/>
            <person name="Pearson M."/>
            <person name="Poon T.W."/>
            <person name="Priest M."/>
            <person name="Roberts A."/>
            <person name="Saif S."/>
            <person name="Shea T."/>
            <person name="Sisk P."/>
            <person name="Sykes S."/>
            <person name="Wortman J."/>
            <person name="Nusbaum C."/>
            <person name="Birren B."/>
        </authorList>
    </citation>
    <scope>NUCLEOTIDE SEQUENCE [LARGE SCALE GENOMIC DNA]</scope>
    <source>
        <strain evidence="1 2">CBS 119918</strain>
    </source>
</reference>
<dbReference type="Pfam" id="PF13489">
    <property type="entry name" value="Methyltransf_23"/>
    <property type="match status" value="1"/>
</dbReference>
<dbReference type="InterPro" id="IPR029063">
    <property type="entry name" value="SAM-dependent_MTases_sf"/>
</dbReference>
<dbReference type="AlphaFoldDB" id="A0A072P400"/>
<accession>A0A072P400</accession>
<dbReference type="HOGENOM" id="CLU_010595_7_1_1"/>
<dbReference type="SUPFAM" id="SSF53335">
    <property type="entry name" value="S-adenosyl-L-methionine-dependent methyltransferases"/>
    <property type="match status" value="1"/>
</dbReference>
<sequence>MTRELLTAIHGSASVTASLTSSVRNYNWEHGRRYHSFKEGTYNFPNDEREQDRYDLMHEVFVAGMGDKLYFAPIVNEPSRVLDIGTGTGVWAIQFGDKFPTAQVVGNDLSPIQPQWLPPNVSFEVDDVESDWQFARPFDFIHARYMAGAIADWPKLMHQCYENTAPGGWIEFQDFDLRTYTQDNSAAPDNKVVEFFKLITEACEKFGRTASPGESLKTWVEEAGFVNVQDKVVKLPIAPWPKDEQLKRVGALNMVQLLEGLEAVTIVPFTKVLGWSVEDVHAFLVDVRRDLKKKSVHLLHDL</sequence>
<dbReference type="CDD" id="cd02440">
    <property type="entry name" value="AdoMet_MTases"/>
    <property type="match status" value="1"/>
</dbReference>
<evidence type="ECO:0008006" key="3">
    <source>
        <dbReference type="Google" id="ProtNLM"/>
    </source>
</evidence>
<evidence type="ECO:0000313" key="1">
    <source>
        <dbReference type="EMBL" id="KEF54809.1"/>
    </source>
</evidence>
<evidence type="ECO:0000313" key="2">
    <source>
        <dbReference type="Proteomes" id="UP000027920"/>
    </source>
</evidence>
<dbReference type="GeneID" id="25284161"/>
<protein>
    <recommendedName>
        <fullName evidence="3">Methyltransferase</fullName>
    </recommendedName>
</protein>
<dbReference type="RefSeq" id="XP_013257399.1">
    <property type="nucleotide sequence ID" value="XM_013401945.1"/>
</dbReference>